<feature type="transmembrane region" description="Helical" evidence="1">
    <location>
        <begin position="401"/>
        <end position="419"/>
    </location>
</feature>
<keyword evidence="1" id="KW-1133">Transmembrane helix</keyword>
<dbReference type="EMBL" id="JAEHFJ010000003">
    <property type="protein sequence ID" value="MBJ2174277.1"/>
    <property type="molecule type" value="Genomic_DNA"/>
</dbReference>
<evidence type="ECO:0008006" key="4">
    <source>
        <dbReference type="Google" id="ProtNLM"/>
    </source>
</evidence>
<feature type="transmembrane region" description="Helical" evidence="1">
    <location>
        <begin position="132"/>
        <end position="150"/>
    </location>
</feature>
<name>A0ABS0WQN3_9FLAO</name>
<dbReference type="RefSeq" id="WP_198841017.1">
    <property type="nucleotide sequence ID" value="NZ_JAEHFJ010000003.1"/>
</dbReference>
<reference evidence="2 3" key="1">
    <citation type="submission" date="2020-12" db="EMBL/GenBank/DDBJ databases">
        <title>Aureibaculum luteum sp. nov. and Aureibaculum flavum sp. nov., novel members of the family Flavobacteriaceae isolated from Antarctic intertidal sediments.</title>
        <authorList>
            <person name="He X."/>
            <person name="Zhang X."/>
        </authorList>
    </citation>
    <scope>NUCLEOTIDE SEQUENCE [LARGE SCALE GENOMIC DNA]</scope>
    <source>
        <strain evidence="2 3">A20</strain>
    </source>
</reference>
<feature type="transmembrane region" description="Helical" evidence="1">
    <location>
        <begin position="220"/>
        <end position="238"/>
    </location>
</feature>
<protein>
    <recommendedName>
        <fullName evidence="4">O-antigen ligase domain-containing protein</fullName>
    </recommendedName>
</protein>
<feature type="transmembrane region" description="Helical" evidence="1">
    <location>
        <begin position="86"/>
        <end position="104"/>
    </location>
</feature>
<comment type="caution">
    <text evidence="2">The sequence shown here is derived from an EMBL/GenBank/DDBJ whole genome shotgun (WGS) entry which is preliminary data.</text>
</comment>
<feature type="transmembrane region" description="Helical" evidence="1">
    <location>
        <begin position="162"/>
        <end position="179"/>
    </location>
</feature>
<keyword evidence="1" id="KW-0472">Membrane</keyword>
<evidence type="ECO:0000313" key="3">
    <source>
        <dbReference type="Proteomes" id="UP000623301"/>
    </source>
</evidence>
<sequence length="445" mass="51671">MSINWFVFIILVVITFIVIFKKEFKYIDAFVFFIPFNATVVFSTHDSTAINLPFILFAFAAISYFVNKSLQSKFTISKSKKNIINWLIVLGIIAIFSQIMPYIIDGKYMVLDRYKESIYWAKEEALYPSMQWVTQTIYFLIGLLVVIIVSDTYKTISDLKKVLKLLLAGITFMIFWGWLGDLTYFLGIPYPQFFNQIGMNEFGIQDFNGYPRMSSVTMEASYFAQILIPITPYFYWFSQQNKTFIFDKTFHKRMYLLSVITLPLAITTTGVLGFFIIIGLLLKNSMRLFTLKSKYFLVSLYSILVLTFFIFSIKYLINISGTYSGIERFKTVHYGVFYFLDYPILGLGWGVFPTYDFIINLLVNFGLLGAIPFLILLYNIYIKLHVKIKKADKNIRPLFKAAIESFILILIVSQLSGFIYHSQYFWLYIGLAVSIGSLELNKESL</sequence>
<evidence type="ECO:0000313" key="2">
    <source>
        <dbReference type="EMBL" id="MBJ2174277.1"/>
    </source>
</evidence>
<feature type="transmembrane region" description="Helical" evidence="1">
    <location>
        <begin position="334"/>
        <end position="352"/>
    </location>
</feature>
<feature type="transmembrane region" description="Helical" evidence="1">
    <location>
        <begin position="358"/>
        <end position="381"/>
    </location>
</feature>
<gene>
    <name evidence="2" type="ORF">JBL43_08510</name>
</gene>
<feature type="transmembrane region" description="Helical" evidence="1">
    <location>
        <begin position="49"/>
        <end position="66"/>
    </location>
</feature>
<feature type="transmembrane region" description="Helical" evidence="1">
    <location>
        <begin position="259"/>
        <end position="282"/>
    </location>
</feature>
<organism evidence="2 3">
    <name type="scientific">Aureibaculum flavum</name>
    <dbReference type="NCBI Taxonomy" id="2795986"/>
    <lineage>
        <taxon>Bacteria</taxon>
        <taxon>Pseudomonadati</taxon>
        <taxon>Bacteroidota</taxon>
        <taxon>Flavobacteriia</taxon>
        <taxon>Flavobacteriales</taxon>
        <taxon>Flavobacteriaceae</taxon>
        <taxon>Aureibaculum</taxon>
    </lineage>
</organism>
<feature type="transmembrane region" description="Helical" evidence="1">
    <location>
        <begin position="294"/>
        <end position="313"/>
    </location>
</feature>
<feature type="transmembrane region" description="Helical" evidence="1">
    <location>
        <begin position="425"/>
        <end position="441"/>
    </location>
</feature>
<dbReference type="Proteomes" id="UP000623301">
    <property type="component" value="Unassembled WGS sequence"/>
</dbReference>
<evidence type="ECO:0000256" key="1">
    <source>
        <dbReference type="SAM" id="Phobius"/>
    </source>
</evidence>
<keyword evidence="3" id="KW-1185">Reference proteome</keyword>
<keyword evidence="1" id="KW-0812">Transmembrane</keyword>
<feature type="transmembrane region" description="Helical" evidence="1">
    <location>
        <begin position="6"/>
        <end position="21"/>
    </location>
</feature>
<proteinExistence type="predicted"/>
<accession>A0ABS0WQN3</accession>